<feature type="compositionally biased region" description="Low complexity" evidence="1">
    <location>
        <begin position="420"/>
        <end position="435"/>
    </location>
</feature>
<evidence type="ECO:0000313" key="3">
    <source>
        <dbReference type="Proteomes" id="UP000006352"/>
    </source>
</evidence>
<dbReference type="AlphaFoldDB" id="J4G0K0"/>
<dbReference type="HOGENOM" id="CLU_380832_0_0_1"/>
<dbReference type="Proteomes" id="UP000006352">
    <property type="component" value="Unassembled WGS sequence"/>
</dbReference>
<evidence type="ECO:0000313" key="2">
    <source>
        <dbReference type="EMBL" id="CCL98698.1"/>
    </source>
</evidence>
<sequence length="685" mass="73159">MAKGDITPFPLGPLPLPPPPLPPDSLPSPTSPISIRPGSFSFSAPVQRLFDFSCPAPQDRDMLPPSRARSVSSPRASTNSSPILVLKLSGPSFLDTVIRDTVSKEPLYIIETVQDLTNIYRLDSRLCEAGKAAAVRWPPSTTTSGKGKSGKSIQLGSGSWREAEDFLKQGALGNLASRKFNVPHFPHSLKWKLIPGNSYVCTSSGVKGPIAVLDAPDLVRSQQNHAGVPFLLLDYLVATSLLLTTHTQEWFDRPAGATLPGSASRSVQKWLAIIHARPFLADEHSDTRSENEQHGQDGGSGDIESLSPPSRRTSSSLWDRHLSWSSGSASNSGTSDQAMTPVTPTTPAMTPATRPPSFSLTHQSVQLRGASPGRHDDIPPVPPLPPQSVQQQQPVHLQLANPEPSPDYFSSVAMHNPDAYSSLPTYSSRPTSSSSHAVVHDRESGPSTSSSAATTIRRPRQLPKPPVPQDSRTYPQPPMTELSRVASSPPAISSAYPSTSTSASFTASPSTGSDPNAGATQLRMISRRSLRTIPPAPPPPRHAPPLPLPPKLATEYERSDGSSTSQTASYARTQSTELSSTDLANSFSSMSISSHPHPYSQQPPSHSQLITHLPPVPHPLPLPPTTQGADASGMHVDAGRVRASYAHMSPGEAESIYEMPPPAYDAIDFSTRVRTGAPKPRGSAR</sequence>
<proteinExistence type="predicted"/>
<dbReference type="OrthoDB" id="3270497at2759"/>
<feature type="compositionally biased region" description="Low complexity" evidence="1">
    <location>
        <begin position="64"/>
        <end position="77"/>
    </location>
</feature>
<reference evidence="2 3" key="1">
    <citation type="journal article" date="2012" name="Appl. Environ. Microbiol.">
        <title>Short-read sequencing for genomic analysis of the brown rot fungus Fibroporia radiculosa.</title>
        <authorList>
            <person name="Tang J.D."/>
            <person name="Perkins A.D."/>
            <person name="Sonstegard T.S."/>
            <person name="Schroeder S.G."/>
            <person name="Burgess S.C."/>
            <person name="Diehl S.V."/>
        </authorList>
    </citation>
    <scope>NUCLEOTIDE SEQUENCE [LARGE SCALE GENOMIC DNA]</scope>
    <source>
        <strain evidence="2 3">TFFH 294</strain>
    </source>
</reference>
<feature type="compositionally biased region" description="Basic and acidic residues" evidence="1">
    <location>
        <begin position="282"/>
        <end position="295"/>
    </location>
</feature>
<feature type="compositionally biased region" description="Pro residues" evidence="1">
    <location>
        <begin position="534"/>
        <end position="550"/>
    </location>
</feature>
<name>J4G0K0_9APHY</name>
<feature type="compositionally biased region" description="Pro residues" evidence="1">
    <location>
        <begin position="614"/>
        <end position="624"/>
    </location>
</feature>
<feature type="region of interest" description="Disordered" evidence="1">
    <location>
        <begin position="282"/>
        <end position="394"/>
    </location>
</feature>
<feature type="region of interest" description="Disordered" evidence="1">
    <location>
        <begin position="530"/>
        <end position="632"/>
    </location>
</feature>
<feature type="region of interest" description="Disordered" evidence="1">
    <location>
        <begin position="1"/>
        <end position="39"/>
    </location>
</feature>
<feature type="compositionally biased region" description="Low complexity" evidence="1">
    <location>
        <begin position="486"/>
        <end position="513"/>
    </location>
</feature>
<feature type="compositionally biased region" description="Low complexity" evidence="1">
    <location>
        <begin position="305"/>
        <end position="356"/>
    </location>
</feature>
<protein>
    <submittedName>
        <fullName evidence="2">Uncharacterized protein</fullName>
    </submittedName>
</protein>
<organism evidence="2 3">
    <name type="scientific">Fibroporia radiculosa</name>
    <dbReference type="NCBI Taxonomy" id="599839"/>
    <lineage>
        <taxon>Eukaryota</taxon>
        <taxon>Fungi</taxon>
        <taxon>Dikarya</taxon>
        <taxon>Basidiomycota</taxon>
        <taxon>Agaricomycotina</taxon>
        <taxon>Agaricomycetes</taxon>
        <taxon>Polyporales</taxon>
        <taxon>Fibroporiaceae</taxon>
        <taxon>Fibroporia</taxon>
    </lineage>
</organism>
<evidence type="ECO:0000256" key="1">
    <source>
        <dbReference type="SAM" id="MobiDB-lite"/>
    </source>
</evidence>
<feature type="compositionally biased region" description="Pro residues" evidence="1">
    <location>
        <begin position="10"/>
        <end position="30"/>
    </location>
</feature>
<feature type="region of interest" description="Disordered" evidence="1">
    <location>
        <begin position="420"/>
        <end position="518"/>
    </location>
</feature>
<feature type="compositionally biased region" description="Polar residues" evidence="1">
    <location>
        <begin position="561"/>
        <end position="585"/>
    </location>
</feature>
<gene>
    <name evidence="2" type="ORF">FIBRA_00702</name>
</gene>
<dbReference type="GeneID" id="24093609"/>
<keyword evidence="3" id="KW-1185">Reference proteome</keyword>
<dbReference type="InParanoid" id="J4G0K0"/>
<feature type="compositionally biased region" description="Low complexity" evidence="1">
    <location>
        <begin position="586"/>
        <end position="613"/>
    </location>
</feature>
<dbReference type="RefSeq" id="XP_012177981.1">
    <property type="nucleotide sequence ID" value="XM_012322591.1"/>
</dbReference>
<feature type="region of interest" description="Disordered" evidence="1">
    <location>
        <begin position="55"/>
        <end position="78"/>
    </location>
</feature>
<accession>J4G0K0</accession>
<dbReference type="EMBL" id="HE796896">
    <property type="protein sequence ID" value="CCL98698.1"/>
    <property type="molecule type" value="Genomic_DNA"/>
</dbReference>